<feature type="region of interest" description="Disordered" evidence="1">
    <location>
        <begin position="1"/>
        <end position="24"/>
    </location>
</feature>
<keyword evidence="4" id="KW-1185">Reference proteome</keyword>
<dbReference type="InterPro" id="IPR017756">
    <property type="entry name" value="TM_Gly-Cys-Arg_CS"/>
</dbReference>
<dbReference type="EMBL" id="AP022870">
    <property type="protein sequence ID" value="BCB81864.1"/>
    <property type="molecule type" value="Genomic_DNA"/>
</dbReference>
<accession>A0A6F8Y6W2</accession>
<gene>
    <name evidence="3" type="ORF">Pflav_082740</name>
</gene>
<reference evidence="3 4" key="1">
    <citation type="submission" date="2020-03" db="EMBL/GenBank/DDBJ databases">
        <title>Whole genome shotgun sequence of Phytohabitans flavus NBRC 107702.</title>
        <authorList>
            <person name="Komaki H."/>
            <person name="Tamura T."/>
        </authorList>
    </citation>
    <scope>NUCLEOTIDE SEQUENCE [LARGE SCALE GENOMIC DNA]</scope>
    <source>
        <strain evidence="3 4">NBRC 107702</strain>
    </source>
</reference>
<evidence type="ECO:0000256" key="2">
    <source>
        <dbReference type="SAM" id="Phobius"/>
    </source>
</evidence>
<dbReference type="NCBIfam" id="TIGR03382">
    <property type="entry name" value="GC_trans_RRR"/>
    <property type="match status" value="1"/>
</dbReference>
<keyword evidence="2" id="KW-0472">Membrane</keyword>
<evidence type="ECO:0000256" key="1">
    <source>
        <dbReference type="SAM" id="MobiDB-lite"/>
    </source>
</evidence>
<proteinExistence type="predicted"/>
<feature type="transmembrane region" description="Helical" evidence="2">
    <location>
        <begin position="33"/>
        <end position="55"/>
    </location>
</feature>
<sequence length="69" mass="7139">MRPAAANGSSSDGPDLTPAGFASNSDGDMPNTIAAAAVGVAATAGLGLLVLAWLWRRRVRLADQRTQRF</sequence>
<reference evidence="3 4" key="2">
    <citation type="submission" date="2020-03" db="EMBL/GenBank/DDBJ databases">
        <authorList>
            <person name="Ichikawa N."/>
            <person name="Kimura A."/>
            <person name="Kitahashi Y."/>
            <person name="Uohara A."/>
        </authorList>
    </citation>
    <scope>NUCLEOTIDE SEQUENCE [LARGE SCALE GENOMIC DNA]</scope>
    <source>
        <strain evidence="3 4">NBRC 107702</strain>
    </source>
</reference>
<organism evidence="3 4">
    <name type="scientific">Phytohabitans flavus</name>
    <dbReference type="NCBI Taxonomy" id="1076124"/>
    <lineage>
        <taxon>Bacteria</taxon>
        <taxon>Bacillati</taxon>
        <taxon>Actinomycetota</taxon>
        <taxon>Actinomycetes</taxon>
        <taxon>Micromonosporales</taxon>
        <taxon>Micromonosporaceae</taxon>
    </lineage>
</organism>
<dbReference type="KEGG" id="pfla:Pflav_082740"/>
<name>A0A6F8Y6W2_9ACTN</name>
<dbReference type="Proteomes" id="UP000502508">
    <property type="component" value="Chromosome"/>
</dbReference>
<evidence type="ECO:0000313" key="4">
    <source>
        <dbReference type="Proteomes" id="UP000502508"/>
    </source>
</evidence>
<keyword evidence="2" id="KW-1133">Transmembrane helix</keyword>
<protein>
    <submittedName>
        <fullName evidence="3">Uncharacterized protein</fullName>
    </submittedName>
</protein>
<evidence type="ECO:0000313" key="3">
    <source>
        <dbReference type="EMBL" id="BCB81864.1"/>
    </source>
</evidence>
<dbReference type="AlphaFoldDB" id="A0A6F8Y6W2"/>
<keyword evidence="2" id="KW-0812">Transmembrane</keyword>